<accession>A0A9N9FXD8</accession>
<dbReference type="EMBL" id="CAJVPJ010000883">
    <property type="protein sequence ID" value="CAG8562904.1"/>
    <property type="molecule type" value="Genomic_DNA"/>
</dbReference>
<reference evidence="1" key="1">
    <citation type="submission" date="2021-06" db="EMBL/GenBank/DDBJ databases">
        <authorList>
            <person name="Kallberg Y."/>
            <person name="Tangrot J."/>
            <person name="Rosling A."/>
        </authorList>
    </citation>
    <scope>NUCLEOTIDE SEQUENCE</scope>
    <source>
        <strain evidence="1">IA702</strain>
    </source>
</reference>
<dbReference type="Proteomes" id="UP000789572">
    <property type="component" value="Unassembled WGS sequence"/>
</dbReference>
<protein>
    <submittedName>
        <fullName evidence="1">7245_t:CDS:1</fullName>
    </submittedName>
</protein>
<dbReference type="AlphaFoldDB" id="A0A9N9FXD8"/>
<gene>
    <name evidence="1" type="ORF">POCULU_LOCUS5603</name>
</gene>
<sequence length="92" mass="10915">MTKPELLVFSVAQRNVKKKKTYTTPNKIKRKKVKLVLHKRQLFLANHMFRMIWYGDHVIIKLGWLFVEVDGFLKRLSGWTGCSYLGPESRQH</sequence>
<keyword evidence="2" id="KW-1185">Reference proteome</keyword>
<organism evidence="1 2">
    <name type="scientific">Paraglomus occultum</name>
    <dbReference type="NCBI Taxonomy" id="144539"/>
    <lineage>
        <taxon>Eukaryota</taxon>
        <taxon>Fungi</taxon>
        <taxon>Fungi incertae sedis</taxon>
        <taxon>Mucoromycota</taxon>
        <taxon>Glomeromycotina</taxon>
        <taxon>Glomeromycetes</taxon>
        <taxon>Paraglomerales</taxon>
        <taxon>Paraglomeraceae</taxon>
        <taxon>Paraglomus</taxon>
    </lineage>
</organism>
<evidence type="ECO:0000313" key="1">
    <source>
        <dbReference type="EMBL" id="CAG8562904.1"/>
    </source>
</evidence>
<proteinExistence type="predicted"/>
<comment type="caution">
    <text evidence="1">The sequence shown here is derived from an EMBL/GenBank/DDBJ whole genome shotgun (WGS) entry which is preliminary data.</text>
</comment>
<name>A0A9N9FXD8_9GLOM</name>
<evidence type="ECO:0000313" key="2">
    <source>
        <dbReference type="Proteomes" id="UP000789572"/>
    </source>
</evidence>